<dbReference type="EMBL" id="JAENIL010000157">
    <property type="protein sequence ID" value="MBK1880765.1"/>
    <property type="molecule type" value="Genomic_DNA"/>
</dbReference>
<dbReference type="InterPro" id="IPR015919">
    <property type="entry name" value="Cadherin-like_sf"/>
</dbReference>
<dbReference type="InterPro" id="IPR013783">
    <property type="entry name" value="Ig-like_fold"/>
</dbReference>
<feature type="region of interest" description="Disordered" evidence="1">
    <location>
        <begin position="1"/>
        <end position="65"/>
    </location>
</feature>
<feature type="compositionally biased region" description="Polar residues" evidence="1">
    <location>
        <begin position="107"/>
        <end position="117"/>
    </location>
</feature>
<gene>
    <name evidence="3" type="ORF">JIN87_28035</name>
</gene>
<reference evidence="3" key="1">
    <citation type="submission" date="2021-01" db="EMBL/GenBank/DDBJ databases">
        <title>Modified the classification status of verrucomicrobia.</title>
        <authorList>
            <person name="Feng X."/>
        </authorList>
    </citation>
    <scope>NUCLEOTIDE SEQUENCE</scope>
    <source>
        <strain evidence="3">KCTC 13126</strain>
    </source>
</reference>
<dbReference type="Gene3D" id="2.60.40.10">
    <property type="entry name" value="Immunoglobulins"/>
    <property type="match status" value="2"/>
</dbReference>
<feature type="compositionally biased region" description="Polar residues" evidence="1">
    <location>
        <begin position="26"/>
        <end position="63"/>
    </location>
</feature>
<keyword evidence="4" id="KW-1185">Reference proteome</keyword>
<dbReference type="InterPro" id="IPR006644">
    <property type="entry name" value="Cadg"/>
</dbReference>
<dbReference type="SUPFAM" id="SSF49313">
    <property type="entry name" value="Cadherin-like"/>
    <property type="match status" value="2"/>
</dbReference>
<feature type="domain" description="Cadherin" evidence="2">
    <location>
        <begin position="65"/>
        <end position="156"/>
    </location>
</feature>
<dbReference type="Pfam" id="PF05345">
    <property type="entry name" value="He_PIG"/>
    <property type="match status" value="2"/>
</dbReference>
<proteinExistence type="predicted"/>
<feature type="region of interest" description="Disordered" evidence="1">
    <location>
        <begin position="90"/>
        <end position="160"/>
    </location>
</feature>
<evidence type="ECO:0000313" key="4">
    <source>
        <dbReference type="Proteomes" id="UP000617628"/>
    </source>
</evidence>
<organism evidence="3 4">
    <name type="scientific">Pelagicoccus mobilis</name>
    <dbReference type="NCBI Taxonomy" id="415221"/>
    <lineage>
        <taxon>Bacteria</taxon>
        <taxon>Pseudomonadati</taxon>
        <taxon>Verrucomicrobiota</taxon>
        <taxon>Opitutia</taxon>
        <taxon>Puniceicoccales</taxon>
        <taxon>Pelagicoccaceae</taxon>
        <taxon>Pelagicoccus</taxon>
    </lineage>
</organism>
<feature type="non-terminal residue" evidence="3">
    <location>
        <position position="1"/>
    </location>
</feature>
<feature type="non-terminal residue" evidence="3">
    <location>
        <position position="160"/>
    </location>
</feature>
<comment type="caution">
    <text evidence="3">The sequence shown here is derived from an EMBL/GenBank/DDBJ whole genome shotgun (WGS) entry which is preliminary data.</text>
</comment>
<dbReference type="SMART" id="SM00736">
    <property type="entry name" value="CADG"/>
    <property type="match status" value="2"/>
</dbReference>
<protein>
    <submittedName>
        <fullName evidence="3">Ig domain-containing protein</fullName>
    </submittedName>
</protein>
<dbReference type="GO" id="GO:0016011">
    <property type="term" value="C:dystroglycan complex"/>
    <property type="evidence" value="ECO:0007669"/>
    <property type="project" value="TreeGrafter"/>
</dbReference>
<accession>A0A934S008</accession>
<dbReference type="RefSeq" id="WP_200360072.1">
    <property type="nucleotide sequence ID" value="NZ_JAENIL010000157.1"/>
</dbReference>
<dbReference type="GO" id="GO:0007156">
    <property type="term" value="P:homophilic cell adhesion via plasma membrane adhesion molecules"/>
    <property type="evidence" value="ECO:0007669"/>
    <property type="project" value="InterPro"/>
</dbReference>
<name>A0A934S008_9BACT</name>
<dbReference type="PANTHER" id="PTHR21559:SF21">
    <property type="entry name" value="DYSTROGLYCAN 1"/>
    <property type="match status" value="1"/>
</dbReference>
<dbReference type="InterPro" id="IPR002126">
    <property type="entry name" value="Cadherin-like_dom"/>
</dbReference>
<dbReference type="AlphaFoldDB" id="A0A934S008"/>
<feature type="compositionally biased region" description="Polar residues" evidence="1">
    <location>
        <begin position="125"/>
        <end position="160"/>
    </location>
</feature>
<dbReference type="Proteomes" id="UP000617628">
    <property type="component" value="Unassembled WGS sequence"/>
</dbReference>
<dbReference type="PROSITE" id="PS50268">
    <property type="entry name" value="CADHERIN_2"/>
    <property type="match status" value="1"/>
</dbReference>
<evidence type="ECO:0000313" key="3">
    <source>
        <dbReference type="EMBL" id="MBK1880765.1"/>
    </source>
</evidence>
<evidence type="ECO:0000259" key="2">
    <source>
        <dbReference type="PROSITE" id="PS50268"/>
    </source>
</evidence>
<feature type="compositionally biased region" description="Acidic residues" evidence="1">
    <location>
        <begin position="1"/>
        <end position="12"/>
    </location>
</feature>
<evidence type="ECO:0000256" key="1">
    <source>
        <dbReference type="SAM" id="MobiDB-lite"/>
    </source>
</evidence>
<dbReference type="PANTHER" id="PTHR21559">
    <property type="entry name" value="DYSTROGLYCAN-RELATED"/>
    <property type="match status" value="1"/>
</dbReference>
<dbReference type="GO" id="GO:0043236">
    <property type="term" value="F:laminin binding"/>
    <property type="evidence" value="ECO:0007669"/>
    <property type="project" value="TreeGrafter"/>
</dbReference>
<sequence>LPDWLTIDEDTGELSGTPENDDVGSISVTVTATDESGEEASSTFGIQVDNTNDGPTASAISDQTTDEDAAFSLDVSGNFDDVDAGDSLTYSATLENGDPLPDWLSIDSDTGELSGTPENDDVGSISVTVTVTDESGEEASSTFGIQVDNTNDGPTASAIS</sequence>
<dbReference type="GO" id="GO:0005509">
    <property type="term" value="F:calcium ion binding"/>
    <property type="evidence" value="ECO:0007669"/>
    <property type="project" value="InterPro"/>
</dbReference>